<feature type="region of interest" description="Disordered" evidence="1">
    <location>
        <begin position="1"/>
        <end position="24"/>
    </location>
</feature>
<sequence length="311" mass="35696">MINHAASLPAGRGLPGDGATPRTRFPVTNKQLMKRVLQMIRNAHLQVAESRDLRRSIRRHPVQPFCDAEDVCIHREARALEAKQQHARRRLRTDAGIFHQLLHRLLGIQTVEVVEREKALVRTGYIVLLAAFRFTFKHRVVLVLDDLLSPCLILLMDHIEDSLEILTLDIGQPATFDRFKYFFQWSPPDGVPVHAPLADSFLEDAEFLHEAVERQRGVSPGRSTAQERANQGVEHRGNLSAACHRQRRLRDGRWWDNLPVHAGKQTVDFFALFCCRPIPVRERGYARCQAIVRLFGLLSFSRSWNDGWERG</sequence>
<evidence type="ECO:0000256" key="1">
    <source>
        <dbReference type="SAM" id="MobiDB-lite"/>
    </source>
</evidence>
<dbReference type="RefSeq" id="XP_001209770.1">
    <property type="nucleotide sequence ID" value="XM_001209770.1"/>
</dbReference>
<gene>
    <name evidence="2" type="ORF">ATEG_07084</name>
</gene>
<dbReference type="HOGENOM" id="CLU_894238_0_0_1"/>
<protein>
    <submittedName>
        <fullName evidence="2">Uncharacterized protein</fullName>
    </submittedName>
</protein>
<organism evidence="2 3">
    <name type="scientific">Aspergillus terreus (strain NIH 2624 / FGSC A1156)</name>
    <dbReference type="NCBI Taxonomy" id="341663"/>
    <lineage>
        <taxon>Eukaryota</taxon>
        <taxon>Fungi</taxon>
        <taxon>Dikarya</taxon>
        <taxon>Ascomycota</taxon>
        <taxon>Pezizomycotina</taxon>
        <taxon>Eurotiomycetes</taxon>
        <taxon>Eurotiomycetidae</taxon>
        <taxon>Eurotiales</taxon>
        <taxon>Aspergillaceae</taxon>
        <taxon>Aspergillus</taxon>
        <taxon>Aspergillus subgen. Circumdati</taxon>
    </lineage>
</organism>
<dbReference type="EMBL" id="CH476603">
    <property type="protein sequence ID" value="EAU32468.1"/>
    <property type="molecule type" value="Genomic_DNA"/>
</dbReference>
<dbReference type="OMA" id="CIHREAR"/>
<accession>Q0CGV8</accession>
<dbReference type="VEuPathDB" id="FungiDB:ATEG_07084"/>
<reference evidence="3" key="1">
    <citation type="submission" date="2005-09" db="EMBL/GenBank/DDBJ databases">
        <title>Annotation of the Aspergillus terreus NIH2624 genome.</title>
        <authorList>
            <person name="Birren B.W."/>
            <person name="Lander E.S."/>
            <person name="Galagan J.E."/>
            <person name="Nusbaum C."/>
            <person name="Devon K."/>
            <person name="Henn M."/>
            <person name="Ma L.-J."/>
            <person name="Jaffe D.B."/>
            <person name="Butler J."/>
            <person name="Alvarez P."/>
            <person name="Gnerre S."/>
            <person name="Grabherr M."/>
            <person name="Kleber M."/>
            <person name="Mauceli E.W."/>
            <person name="Brockman W."/>
            <person name="Rounsley S."/>
            <person name="Young S.K."/>
            <person name="LaButti K."/>
            <person name="Pushparaj V."/>
            <person name="DeCaprio D."/>
            <person name="Crawford M."/>
            <person name="Koehrsen M."/>
            <person name="Engels R."/>
            <person name="Montgomery P."/>
            <person name="Pearson M."/>
            <person name="Howarth C."/>
            <person name="Larson L."/>
            <person name="Luoma S."/>
            <person name="White J."/>
            <person name="Alvarado L."/>
            <person name="Kodira C.D."/>
            <person name="Zeng Q."/>
            <person name="Oleary S."/>
            <person name="Yandava C."/>
            <person name="Denning D.W."/>
            <person name="Nierman W.C."/>
            <person name="Milne T."/>
            <person name="Madden K."/>
        </authorList>
    </citation>
    <scope>NUCLEOTIDE SEQUENCE [LARGE SCALE GENOMIC DNA]</scope>
    <source>
        <strain evidence="3">NIH 2624 / FGSC A1156</strain>
    </source>
</reference>
<proteinExistence type="predicted"/>
<dbReference type="AlphaFoldDB" id="Q0CGV8"/>
<evidence type="ECO:0000313" key="2">
    <source>
        <dbReference type="EMBL" id="EAU32468.1"/>
    </source>
</evidence>
<evidence type="ECO:0000313" key="3">
    <source>
        <dbReference type="Proteomes" id="UP000007963"/>
    </source>
</evidence>
<dbReference type="GeneID" id="4319277"/>
<dbReference type="Proteomes" id="UP000007963">
    <property type="component" value="Unassembled WGS sequence"/>
</dbReference>
<name>Q0CGV8_ASPTN</name>